<evidence type="ECO:0000256" key="8">
    <source>
        <dbReference type="ARBA" id="ARBA00023136"/>
    </source>
</evidence>
<dbReference type="InterPro" id="IPR050086">
    <property type="entry name" value="MetN_ABC_transporter-like"/>
</dbReference>
<dbReference type="CDD" id="cd03262">
    <property type="entry name" value="ABC_HisP_GlnQ"/>
    <property type="match status" value="1"/>
</dbReference>
<dbReference type="InterPro" id="IPR017871">
    <property type="entry name" value="ABC_transporter-like_CS"/>
</dbReference>
<evidence type="ECO:0000256" key="1">
    <source>
        <dbReference type="ARBA" id="ARBA00004417"/>
    </source>
</evidence>
<evidence type="ECO:0000313" key="10">
    <source>
        <dbReference type="EMBL" id="SDK98515.1"/>
    </source>
</evidence>
<dbReference type="SMART" id="SM00382">
    <property type="entry name" value="AAA"/>
    <property type="match status" value="1"/>
</dbReference>
<dbReference type="PROSITE" id="PS50893">
    <property type="entry name" value="ABC_TRANSPORTER_2"/>
    <property type="match status" value="1"/>
</dbReference>
<dbReference type="GO" id="GO:0016887">
    <property type="term" value="F:ATP hydrolysis activity"/>
    <property type="evidence" value="ECO:0007669"/>
    <property type="project" value="InterPro"/>
</dbReference>
<evidence type="ECO:0000256" key="5">
    <source>
        <dbReference type="ARBA" id="ARBA00022741"/>
    </source>
</evidence>
<dbReference type="PANTHER" id="PTHR43166">
    <property type="entry name" value="AMINO ACID IMPORT ATP-BINDING PROTEIN"/>
    <property type="match status" value="1"/>
</dbReference>
<dbReference type="PROSITE" id="PS00211">
    <property type="entry name" value="ABC_TRANSPORTER_1"/>
    <property type="match status" value="1"/>
</dbReference>
<dbReference type="OrthoDB" id="9802264at2"/>
<dbReference type="GO" id="GO:0005886">
    <property type="term" value="C:plasma membrane"/>
    <property type="evidence" value="ECO:0007669"/>
    <property type="project" value="UniProtKB-SubCell"/>
</dbReference>
<dbReference type="EMBL" id="FNGH01000002">
    <property type="protein sequence ID" value="SDK98515.1"/>
    <property type="molecule type" value="Genomic_DNA"/>
</dbReference>
<dbReference type="FunFam" id="3.40.50.300:FF:000020">
    <property type="entry name" value="Amino acid ABC transporter ATP-binding component"/>
    <property type="match status" value="1"/>
</dbReference>
<evidence type="ECO:0000256" key="6">
    <source>
        <dbReference type="ARBA" id="ARBA00022840"/>
    </source>
</evidence>
<dbReference type="GO" id="GO:0015424">
    <property type="term" value="F:ABC-type amino acid transporter activity"/>
    <property type="evidence" value="ECO:0007669"/>
    <property type="project" value="InterPro"/>
</dbReference>
<evidence type="ECO:0000313" key="11">
    <source>
        <dbReference type="Proteomes" id="UP000199107"/>
    </source>
</evidence>
<keyword evidence="7" id="KW-0029">Amino-acid transport</keyword>
<dbReference type="InterPro" id="IPR003439">
    <property type="entry name" value="ABC_transporter-like_ATP-bd"/>
</dbReference>
<keyword evidence="6 10" id="KW-0067">ATP-binding</keyword>
<reference evidence="11" key="1">
    <citation type="submission" date="2016-10" db="EMBL/GenBank/DDBJ databases">
        <authorList>
            <person name="Varghese N."/>
            <person name="Submissions S."/>
        </authorList>
    </citation>
    <scope>NUCLEOTIDE SEQUENCE [LARGE SCALE GENOMIC DNA]</scope>
    <source>
        <strain evidence="11">AAP</strain>
    </source>
</reference>
<protein>
    <submittedName>
        <fullName evidence="10">Amino acid ABC transporter ATP-binding protein, PAAT family</fullName>
    </submittedName>
</protein>
<gene>
    <name evidence="10" type="ORF">SAMN05192555_102106</name>
</gene>
<dbReference type="Pfam" id="PF00005">
    <property type="entry name" value="ABC_tran"/>
    <property type="match status" value="1"/>
</dbReference>
<accession>A0A1G9GD68</accession>
<evidence type="ECO:0000256" key="2">
    <source>
        <dbReference type="ARBA" id="ARBA00005417"/>
    </source>
</evidence>
<keyword evidence="8" id="KW-0472">Membrane</keyword>
<dbReference type="GO" id="GO:0005524">
    <property type="term" value="F:ATP binding"/>
    <property type="evidence" value="ECO:0007669"/>
    <property type="project" value="UniProtKB-KW"/>
</dbReference>
<keyword evidence="5" id="KW-0547">Nucleotide-binding</keyword>
<comment type="similarity">
    <text evidence="2">Belongs to the ABC transporter superfamily.</text>
</comment>
<keyword evidence="11" id="KW-1185">Reference proteome</keyword>
<dbReference type="Gene3D" id="3.40.50.300">
    <property type="entry name" value="P-loop containing nucleotide triphosphate hydrolases"/>
    <property type="match status" value="1"/>
</dbReference>
<evidence type="ECO:0000256" key="4">
    <source>
        <dbReference type="ARBA" id="ARBA00022475"/>
    </source>
</evidence>
<sequence>MPMADAVTTPTTTPHQTHGEPIVEARGIGKSFGELEVLSDIDFRLEPSEVVCVIGPSGSGKSTLLRCLAFLEPYDHGSVYIDGQLLGYEERGGMRVRARESRVDAVRAPVGMVFQHFHLWPHRTALENVTEALRLVNGLSRRDAEAEGMAMLERVGLAERAGHFPESLSGGQKQRVAIARALAMQPRVMFFDEPTSALDPELVGEVLDVMKQLAHDGMTMAIVTHEMGFAAKVADRVVFMDQGRIIESGPPETLFRTPRSERLQQFLNTWRERHID</sequence>
<dbReference type="InterPro" id="IPR003593">
    <property type="entry name" value="AAA+_ATPase"/>
</dbReference>
<keyword evidence="4" id="KW-1003">Cell membrane</keyword>
<dbReference type="InterPro" id="IPR030679">
    <property type="entry name" value="ABC_ATPase_HisP-typ"/>
</dbReference>
<dbReference type="PANTHER" id="PTHR43166:SF9">
    <property type="entry name" value="GLUTAMATE_ASPARTATE IMPORT ATP-BINDING PROTEIN GLTL"/>
    <property type="match status" value="1"/>
</dbReference>
<organism evidence="10 11">
    <name type="scientific">Franzmannia pantelleriensis</name>
    <dbReference type="NCBI Taxonomy" id="48727"/>
    <lineage>
        <taxon>Bacteria</taxon>
        <taxon>Pseudomonadati</taxon>
        <taxon>Pseudomonadota</taxon>
        <taxon>Gammaproteobacteria</taxon>
        <taxon>Oceanospirillales</taxon>
        <taxon>Halomonadaceae</taxon>
        <taxon>Franzmannia</taxon>
    </lineage>
</organism>
<dbReference type="STRING" id="48727.SAMN05192555_102106"/>
<evidence type="ECO:0000256" key="7">
    <source>
        <dbReference type="ARBA" id="ARBA00022970"/>
    </source>
</evidence>
<dbReference type="SUPFAM" id="SSF52540">
    <property type="entry name" value="P-loop containing nucleoside triphosphate hydrolases"/>
    <property type="match status" value="1"/>
</dbReference>
<proteinExistence type="inferred from homology"/>
<dbReference type="Proteomes" id="UP000199107">
    <property type="component" value="Unassembled WGS sequence"/>
</dbReference>
<comment type="subcellular location">
    <subcellularLocation>
        <location evidence="1">Cell inner membrane</location>
        <topology evidence="1">Peripheral membrane protein</topology>
    </subcellularLocation>
</comment>
<name>A0A1G9GD68_9GAMM</name>
<keyword evidence="3" id="KW-0813">Transport</keyword>
<dbReference type="InterPro" id="IPR027417">
    <property type="entry name" value="P-loop_NTPase"/>
</dbReference>
<evidence type="ECO:0000256" key="3">
    <source>
        <dbReference type="ARBA" id="ARBA00022448"/>
    </source>
</evidence>
<dbReference type="AlphaFoldDB" id="A0A1G9GD68"/>
<evidence type="ECO:0000259" key="9">
    <source>
        <dbReference type="PROSITE" id="PS50893"/>
    </source>
</evidence>
<feature type="domain" description="ABC transporter" evidence="9">
    <location>
        <begin position="23"/>
        <end position="267"/>
    </location>
</feature>
<dbReference type="PIRSF" id="PIRSF039085">
    <property type="entry name" value="ABC_ATPase_HisP"/>
    <property type="match status" value="1"/>
</dbReference>